<proteinExistence type="inferred from homology"/>
<keyword evidence="12" id="KW-0460">Magnesium</keyword>
<dbReference type="GO" id="GO:0005737">
    <property type="term" value="C:cytoplasm"/>
    <property type="evidence" value="ECO:0007669"/>
    <property type="project" value="TreeGrafter"/>
</dbReference>
<evidence type="ECO:0000256" key="3">
    <source>
        <dbReference type="ARBA" id="ARBA00005150"/>
    </source>
</evidence>
<protein>
    <recommendedName>
        <fullName evidence="7">Dihydrofolate synthase/folylpolyglutamate synthase</fullName>
        <ecNumber evidence="5">6.3.2.12</ecNumber>
        <ecNumber evidence="6">6.3.2.17</ecNumber>
    </recommendedName>
    <alternativeName>
        <fullName evidence="16">Folylpoly-gamma-glutamate synthetase-dihydrofolate synthetase</fullName>
    </alternativeName>
    <alternativeName>
        <fullName evidence="14">Folylpolyglutamate synthetase</fullName>
    </alternativeName>
    <alternativeName>
        <fullName evidence="15">Tetrahydrofolylpolyglutamate synthase</fullName>
    </alternativeName>
</protein>
<keyword evidence="9" id="KW-0479">Metal-binding</keyword>
<evidence type="ECO:0000256" key="8">
    <source>
        <dbReference type="ARBA" id="ARBA00022598"/>
    </source>
</evidence>
<comment type="similarity">
    <text evidence="4">Belongs to the folylpolyglutamate synthase family.</text>
</comment>
<evidence type="ECO:0000256" key="5">
    <source>
        <dbReference type="ARBA" id="ARBA00013023"/>
    </source>
</evidence>
<evidence type="ECO:0000256" key="13">
    <source>
        <dbReference type="ARBA" id="ARBA00022909"/>
    </source>
</evidence>
<comment type="pathway">
    <text evidence="2">Cofactor biosynthesis; tetrahydrofolate biosynthesis; 7,8-dihydrofolate from 2-amino-4-hydroxy-6-hydroxymethyl-7,8-dihydropteridine diphosphate and 4-aminobenzoate: step 2/2.</text>
</comment>
<evidence type="ECO:0000256" key="18">
    <source>
        <dbReference type="ARBA" id="ARBA00047808"/>
    </source>
</evidence>
<comment type="pathway">
    <text evidence="3">Cofactor biosynthesis; tetrahydrofolylpolyglutamate biosynthesis.</text>
</comment>
<dbReference type="PANTHER" id="PTHR11136">
    <property type="entry name" value="FOLYLPOLYGLUTAMATE SYNTHASE-RELATED"/>
    <property type="match status" value="1"/>
</dbReference>
<evidence type="ECO:0000256" key="19">
    <source>
        <dbReference type="ARBA" id="ARBA00049035"/>
    </source>
</evidence>
<dbReference type="GO" id="GO:0046872">
    <property type="term" value="F:metal ion binding"/>
    <property type="evidence" value="ECO:0007669"/>
    <property type="project" value="UniProtKB-KW"/>
</dbReference>
<dbReference type="Proteomes" id="UP000295293">
    <property type="component" value="Unassembled WGS sequence"/>
</dbReference>
<evidence type="ECO:0000256" key="9">
    <source>
        <dbReference type="ARBA" id="ARBA00022723"/>
    </source>
</evidence>
<feature type="domain" description="Mur ligase C-terminal" evidence="21">
    <location>
        <begin position="232"/>
        <end position="355"/>
    </location>
</feature>
<comment type="function">
    <text evidence="1">Functions in two distinct reactions of the de novo folate biosynthetic pathway. Catalyzes the addition of a glutamate residue to dihydropteroate (7,8-dihydropteroate or H2Pte) to form dihydrofolate (7,8-dihydrofolate monoglutamate or H2Pte-Glu). Also catalyzes successive additions of L-glutamate to tetrahydrofolate or 10-formyltetrahydrofolate or 5,10-methylenetetrahydrofolate, leading to folylpolyglutamate derivatives.</text>
</comment>
<reference evidence="22 23" key="1">
    <citation type="submission" date="2019-03" db="EMBL/GenBank/DDBJ databases">
        <title>Genomic Encyclopedia of Type Strains, Phase IV (KMG-IV): sequencing the most valuable type-strain genomes for metagenomic binning, comparative biology and taxonomic classification.</title>
        <authorList>
            <person name="Goeker M."/>
        </authorList>
    </citation>
    <scope>NUCLEOTIDE SEQUENCE [LARGE SCALE GENOMIC DNA]</scope>
    <source>
        <strain evidence="22 23">DSM 21667</strain>
    </source>
</reference>
<dbReference type="Gene3D" id="3.40.1190.10">
    <property type="entry name" value="Mur-like, catalytic domain"/>
    <property type="match status" value="1"/>
</dbReference>
<evidence type="ECO:0000313" key="22">
    <source>
        <dbReference type="EMBL" id="TDR43255.1"/>
    </source>
</evidence>
<dbReference type="InterPro" id="IPR001645">
    <property type="entry name" value="Folylpolyglutamate_synth"/>
</dbReference>
<dbReference type="GO" id="GO:0004326">
    <property type="term" value="F:tetrahydrofolylpolyglutamate synthase activity"/>
    <property type="evidence" value="ECO:0007669"/>
    <property type="project" value="UniProtKB-EC"/>
</dbReference>
<dbReference type="Pfam" id="PF02875">
    <property type="entry name" value="Mur_ligase_C"/>
    <property type="match status" value="1"/>
</dbReference>
<name>A0A4R6YWT5_9GAMM</name>
<comment type="catalytic activity">
    <reaction evidence="19">
        <text>(6R)-5,10-methylenetetrahydrofolyl-(gamma-L-Glu)(n) + L-glutamate + ATP = (6R)-5,10-methylenetetrahydrofolyl-(gamma-L-Glu)(n+1) + ADP + phosphate + H(+)</text>
        <dbReference type="Rhea" id="RHEA:51912"/>
        <dbReference type="Rhea" id="RHEA-COMP:13257"/>
        <dbReference type="Rhea" id="RHEA-COMP:13258"/>
        <dbReference type="ChEBI" id="CHEBI:15378"/>
        <dbReference type="ChEBI" id="CHEBI:29985"/>
        <dbReference type="ChEBI" id="CHEBI:30616"/>
        <dbReference type="ChEBI" id="CHEBI:43474"/>
        <dbReference type="ChEBI" id="CHEBI:136572"/>
        <dbReference type="ChEBI" id="CHEBI:456216"/>
        <dbReference type="EC" id="6.3.2.17"/>
    </reaction>
</comment>
<evidence type="ECO:0000256" key="15">
    <source>
        <dbReference type="ARBA" id="ARBA00030592"/>
    </source>
</evidence>
<evidence type="ECO:0000256" key="1">
    <source>
        <dbReference type="ARBA" id="ARBA00002714"/>
    </source>
</evidence>
<evidence type="ECO:0000256" key="10">
    <source>
        <dbReference type="ARBA" id="ARBA00022741"/>
    </source>
</evidence>
<comment type="catalytic activity">
    <reaction evidence="18">
        <text>10-formyltetrahydrofolyl-(gamma-L-Glu)(n) + L-glutamate + ATP = 10-formyltetrahydrofolyl-(gamma-L-Glu)(n+1) + ADP + phosphate + H(+)</text>
        <dbReference type="Rhea" id="RHEA:51904"/>
        <dbReference type="Rhea" id="RHEA-COMP:13088"/>
        <dbReference type="Rhea" id="RHEA-COMP:14300"/>
        <dbReference type="ChEBI" id="CHEBI:15378"/>
        <dbReference type="ChEBI" id="CHEBI:29985"/>
        <dbReference type="ChEBI" id="CHEBI:30616"/>
        <dbReference type="ChEBI" id="CHEBI:43474"/>
        <dbReference type="ChEBI" id="CHEBI:134413"/>
        <dbReference type="ChEBI" id="CHEBI:456216"/>
        <dbReference type="EC" id="6.3.2.17"/>
    </reaction>
</comment>
<keyword evidence="10" id="KW-0547">Nucleotide-binding</keyword>
<comment type="catalytic activity">
    <reaction evidence="20">
        <text>7,8-dihydropteroate + L-glutamate + ATP = 7,8-dihydrofolate + ADP + phosphate + H(+)</text>
        <dbReference type="Rhea" id="RHEA:23584"/>
        <dbReference type="ChEBI" id="CHEBI:15378"/>
        <dbReference type="ChEBI" id="CHEBI:17839"/>
        <dbReference type="ChEBI" id="CHEBI:29985"/>
        <dbReference type="ChEBI" id="CHEBI:30616"/>
        <dbReference type="ChEBI" id="CHEBI:43474"/>
        <dbReference type="ChEBI" id="CHEBI:57451"/>
        <dbReference type="ChEBI" id="CHEBI:456216"/>
        <dbReference type="EC" id="6.3.2.12"/>
    </reaction>
</comment>
<dbReference type="AlphaFoldDB" id="A0A4R6YWT5"/>
<sequence>MAFLEAMLRAGGYRVGSYTSPHILNYNERVRIAGTDADDAALIAAFERIEQARGDIPLTYFEFGTLAALLIFAAAGLDVALLEVGLGGRLDAVNLIDADVAVVTTIALDHQDWLGSDRDSIGREKAGIARPGRCLVVAEDDPPAGLLDAAAAAGAHVFRAGHDFRIERQAAGWCWFGAARELRALPPPGLAAPCQHANAAAAIAALHCLSGQIVLSDAAIAAGVAQARVTARLQRLRLGRGELLIDVAHNPQAAEVLAQWLAREPAVRTIALFGALADKDVDGMLQPLGRLVDEWHLLDLSQDSERGRDLPSLDLAFTGALGPLPRNGWAGVAAALDNVAPRLQQGERIVAFGSFYVAAAALRWLEHAVQAAAPA</sequence>
<keyword evidence="8" id="KW-0436">Ligase</keyword>
<comment type="caution">
    <text evidence="22">The sequence shown here is derived from an EMBL/GenBank/DDBJ whole genome shotgun (WGS) entry which is preliminary data.</text>
</comment>
<keyword evidence="13" id="KW-0289">Folate biosynthesis</keyword>
<evidence type="ECO:0000256" key="12">
    <source>
        <dbReference type="ARBA" id="ARBA00022842"/>
    </source>
</evidence>
<evidence type="ECO:0000256" key="20">
    <source>
        <dbReference type="ARBA" id="ARBA00049161"/>
    </source>
</evidence>
<evidence type="ECO:0000256" key="17">
    <source>
        <dbReference type="ARBA" id="ARBA00047493"/>
    </source>
</evidence>
<evidence type="ECO:0000256" key="6">
    <source>
        <dbReference type="ARBA" id="ARBA00013025"/>
    </source>
</evidence>
<dbReference type="SUPFAM" id="SSF53244">
    <property type="entry name" value="MurD-like peptide ligases, peptide-binding domain"/>
    <property type="match status" value="1"/>
</dbReference>
<dbReference type="GO" id="GO:0005524">
    <property type="term" value="F:ATP binding"/>
    <property type="evidence" value="ECO:0007669"/>
    <property type="project" value="UniProtKB-KW"/>
</dbReference>
<dbReference type="EC" id="6.3.2.12" evidence="5"/>
<accession>A0A4R6YWT5</accession>
<evidence type="ECO:0000259" key="21">
    <source>
        <dbReference type="Pfam" id="PF02875"/>
    </source>
</evidence>
<organism evidence="22 23">
    <name type="scientific">Tahibacter aquaticus</name>
    <dbReference type="NCBI Taxonomy" id="520092"/>
    <lineage>
        <taxon>Bacteria</taxon>
        <taxon>Pseudomonadati</taxon>
        <taxon>Pseudomonadota</taxon>
        <taxon>Gammaproteobacteria</taxon>
        <taxon>Lysobacterales</taxon>
        <taxon>Rhodanobacteraceae</taxon>
        <taxon>Tahibacter</taxon>
    </lineage>
</organism>
<keyword evidence="23" id="KW-1185">Reference proteome</keyword>
<evidence type="ECO:0000256" key="2">
    <source>
        <dbReference type="ARBA" id="ARBA00004799"/>
    </source>
</evidence>
<evidence type="ECO:0000256" key="4">
    <source>
        <dbReference type="ARBA" id="ARBA00008276"/>
    </source>
</evidence>
<dbReference type="InterPro" id="IPR036565">
    <property type="entry name" value="Mur-like_cat_sf"/>
</dbReference>
<gene>
    <name evidence="22" type="ORF">DFR29_107268</name>
</gene>
<dbReference type="InterPro" id="IPR004101">
    <property type="entry name" value="Mur_ligase_C"/>
</dbReference>
<comment type="catalytic activity">
    <reaction evidence="17">
        <text>(6S)-5,6,7,8-tetrahydrofolyl-(gamma-L-Glu)(n) + L-glutamate + ATP = (6S)-5,6,7,8-tetrahydrofolyl-(gamma-L-Glu)(n+1) + ADP + phosphate + H(+)</text>
        <dbReference type="Rhea" id="RHEA:10580"/>
        <dbReference type="Rhea" id="RHEA-COMP:14738"/>
        <dbReference type="Rhea" id="RHEA-COMP:14740"/>
        <dbReference type="ChEBI" id="CHEBI:15378"/>
        <dbReference type="ChEBI" id="CHEBI:29985"/>
        <dbReference type="ChEBI" id="CHEBI:30616"/>
        <dbReference type="ChEBI" id="CHEBI:43474"/>
        <dbReference type="ChEBI" id="CHEBI:141005"/>
        <dbReference type="ChEBI" id="CHEBI:456216"/>
        <dbReference type="EC" id="6.3.2.17"/>
    </reaction>
</comment>
<dbReference type="Gene3D" id="3.90.190.20">
    <property type="entry name" value="Mur ligase, C-terminal domain"/>
    <property type="match status" value="1"/>
</dbReference>
<dbReference type="NCBIfam" id="TIGR01499">
    <property type="entry name" value="folC"/>
    <property type="match status" value="1"/>
</dbReference>
<dbReference type="GO" id="GO:0008841">
    <property type="term" value="F:dihydrofolate synthase activity"/>
    <property type="evidence" value="ECO:0007669"/>
    <property type="project" value="UniProtKB-EC"/>
</dbReference>
<dbReference type="SUPFAM" id="SSF53623">
    <property type="entry name" value="MurD-like peptide ligases, catalytic domain"/>
    <property type="match status" value="1"/>
</dbReference>
<dbReference type="GO" id="GO:0046656">
    <property type="term" value="P:folic acid biosynthetic process"/>
    <property type="evidence" value="ECO:0007669"/>
    <property type="project" value="UniProtKB-KW"/>
</dbReference>
<dbReference type="InterPro" id="IPR036615">
    <property type="entry name" value="Mur_ligase_C_dom_sf"/>
</dbReference>
<evidence type="ECO:0000256" key="7">
    <source>
        <dbReference type="ARBA" id="ARBA00019357"/>
    </source>
</evidence>
<dbReference type="PANTHER" id="PTHR11136:SF0">
    <property type="entry name" value="DIHYDROFOLATE SYNTHETASE-RELATED"/>
    <property type="match status" value="1"/>
</dbReference>
<evidence type="ECO:0000313" key="23">
    <source>
        <dbReference type="Proteomes" id="UP000295293"/>
    </source>
</evidence>
<evidence type="ECO:0000256" key="14">
    <source>
        <dbReference type="ARBA" id="ARBA00030048"/>
    </source>
</evidence>
<dbReference type="EMBL" id="SNZH01000007">
    <property type="protein sequence ID" value="TDR43255.1"/>
    <property type="molecule type" value="Genomic_DNA"/>
</dbReference>
<dbReference type="EC" id="6.3.2.17" evidence="6"/>
<evidence type="ECO:0000256" key="16">
    <source>
        <dbReference type="ARBA" id="ARBA00032510"/>
    </source>
</evidence>
<keyword evidence="11" id="KW-0067">ATP-binding</keyword>
<evidence type="ECO:0000256" key="11">
    <source>
        <dbReference type="ARBA" id="ARBA00022840"/>
    </source>
</evidence>